<dbReference type="Pfam" id="PF13449">
    <property type="entry name" value="Phytase-like"/>
    <property type="match status" value="1"/>
</dbReference>
<reference evidence="4" key="1">
    <citation type="submission" date="2019-12" db="EMBL/GenBank/DDBJ databases">
        <title>Complete genome of Terracaulis silvestris 0127_4.</title>
        <authorList>
            <person name="Vieira S."/>
            <person name="Riedel T."/>
            <person name="Sproer C."/>
            <person name="Pascual J."/>
            <person name="Boedeker C."/>
            <person name="Overmann J."/>
        </authorList>
    </citation>
    <scope>NUCLEOTIDE SEQUENCE [LARGE SCALE GENOMIC DNA]</scope>
    <source>
        <strain evidence="4">0127_4</strain>
    </source>
</reference>
<feature type="domain" description="Phytase-like" evidence="2">
    <location>
        <begin position="59"/>
        <end position="310"/>
    </location>
</feature>
<dbReference type="RefSeq" id="WP_158764243.1">
    <property type="nucleotide sequence ID" value="NZ_CP047045.1"/>
</dbReference>
<protein>
    <recommendedName>
        <fullName evidence="2">Phytase-like domain-containing protein</fullName>
    </recommendedName>
</protein>
<sequence>MRALVLALLLSACMQSSAITVPEQWRALQITATPIDLGVEQVGRLRFRGGLVLTSEDAELGGLSGIEVLDGNRVLILNDDAEWFEAQLVLDESGTLVGFTDLRYALALNERGDWFLNEDTGDSEGLTQLLDGRFAASFEGTQSIRIFDMNRDGPFGPSGFGPPLAGTEGLPANAGLEAIATLSDGSLLVGAEGGERAPTPLWRVPLDATTPAEPLIGFPLEFGYSLTGLDRMPGGGIVALQRFYAPVIGARARISYFPESALNARGETLPEVEELGVIAPPIPVDNFEGIATARMPDGTTRIYIVSDDNYNSRQRTLIYAFDVVSEAPR</sequence>
<dbReference type="Proteomes" id="UP000431269">
    <property type="component" value="Chromosome"/>
</dbReference>
<keyword evidence="4" id="KW-1185">Reference proteome</keyword>
<evidence type="ECO:0000259" key="2">
    <source>
        <dbReference type="Pfam" id="PF13449"/>
    </source>
</evidence>
<evidence type="ECO:0000256" key="1">
    <source>
        <dbReference type="SAM" id="SignalP"/>
    </source>
</evidence>
<dbReference type="InterPro" id="IPR027372">
    <property type="entry name" value="Phytase-like_dom"/>
</dbReference>
<evidence type="ECO:0000313" key="3">
    <source>
        <dbReference type="EMBL" id="QGZ93229.1"/>
    </source>
</evidence>
<feature type="chain" id="PRO_5026221157" description="Phytase-like domain-containing protein" evidence="1">
    <location>
        <begin position="19"/>
        <end position="329"/>
    </location>
</feature>
<evidence type="ECO:0000313" key="4">
    <source>
        <dbReference type="Proteomes" id="UP000431269"/>
    </source>
</evidence>
<dbReference type="InterPro" id="IPR014567">
    <property type="entry name" value="UCP031900"/>
</dbReference>
<dbReference type="AlphaFoldDB" id="A0A6I6MG67"/>
<name>A0A6I6MG67_9CAUL</name>
<dbReference type="EMBL" id="CP047045">
    <property type="protein sequence ID" value="QGZ93229.1"/>
    <property type="molecule type" value="Genomic_DNA"/>
</dbReference>
<gene>
    <name evidence="3" type="ORF">DSM104635_00035</name>
</gene>
<keyword evidence="1" id="KW-0732">Signal</keyword>
<dbReference type="KEGG" id="tsv:DSM104635_00035"/>
<proteinExistence type="predicted"/>
<accession>A0A6I6MG67</accession>
<dbReference type="PIRSF" id="PIRSF031900">
    <property type="entry name" value="UCP031900"/>
    <property type="match status" value="1"/>
</dbReference>
<organism evidence="3 4">
    <name type="scientific">Terricaulis silvestris</name>
    <dbReference type="NCBI Taxonomy" id="2686094"/>
    <lineage>
        <taxon>Bacteria</taxon>
        <taxon>Pseudomonadati</taxon>
        <taxon>Pseudomonadota</taxon>
        <taxon>Alphaproteobacteria</taxon>
        <taxon>Caulobacterales</taxon>
        <taxon>Caulobacteraceae</taxon>
        <taxon>Terricaulis</taxon>
    </lineage>
</organism>
<feature type="signal peptide" evidence="1">
    <location>
        <begin position="1"/>
        <end position="18"/>
    </location>
</feature>